<keyword evidence="6" id="KW-0539">Nucleus</keyword>
<dbReference type="SUPFAM" id="SSF57667">
    <property type="entry name" value="beta-beta-alpha zinc fingers"/>
    <property type="match status" value="1"/>
</dbReference>
<evidence type="ECO:0000256" key="1">
    <source>
        <dbReference type="ARBA" id="ARBA00004123"/>
    </source>
</evidence>
<evidence type="ECO:0000256" key="4">
    <source>
        <dbReference type="ARBA" id="ARBA00022771"/>
    </source>
</evidence>
<sequence length="789" mass="88461">MEANRAKYYCNVPGCNRSYLRSEHLNRHSLIHKKGAFACYLCQRRFTRNDLLNAHLRRHEKRGHVKEDSSKEPLTVNPPPAEASNSEPESRSVSATKTPESKDWGFDSGRTSQPPPALHTDVLPPINHFQPGIALPPPRTDLPHTPTAYQFPSPNDVLSHNSGSSSHTLLPQITQPPYIHEQGPVDDYAWLFQGGSLFDLPPDDYLNLHFGDNLGPTPPGFYSQPLEPEHGPPEGPGFTISDHERLIRDYPKLMTCPLKDPAQVNTAILLALDYCDVYMPLFHRPTLSLSSCPTPLLLALCGLGTFLSNAPGSYETGKMLQRYLWSQTVEKVFIGPRVEMWFLQTLVLIQHICTYCMARHEHAMAEVVHSIIVTLARRNNLMTENYRTETVNRQSLDVKWREWAQRESVIRIAHTIFVNDVQYMIYFSHHASISVSMMKLPLPSHQALWEASNALEWETQMRQLKRPTRSRYNSLQAAVESLMSLKDSAHKRENLQRFNMLNPFALHILIHGLASAIGDLRYRSVASSSTPATSILVQADFDEALAHWRASFEQLSETERANKFSWVALLMYHFATILLRNNLSEIQMAAGSAWCSGRLVTPQGAQAAYSRLITTGPVTHDSYIHGLEIVSVCLQDLDTLNPVSPSRPPLWQAYCAYLGILVIWAHALGLEKLGCTRVNSSKSLLPLPPTFTSGPVAGALCNMYNREFAQSEADQHEVQNLKREIRNVIPTTSKHLTVTPWDLAHEASRILTALGEREDSGPPSSKGPTLPSMIVPQQPMNPPASFSQA</sequence>
<dbReference type="PANTHER" id="PTHR40626">
    <property type="entry name" value="MIP31509P"/>
    <property type="match status" value="1"/>
</dbReference>
<organism evidence="10 11">
    <name type="scientific">Polytolypa hystricis (strain UAMH7299)</name>
    <dbReference type="NCBI Taxonomy" id="1447883"/>
    <lineage>
        <taxon>Eukaryota</taxon>
        <taxon>Fungi</taxon>
        <taxon>Dikarya</taxon>
        <taxon>Ascomycota</taxon>
        <taxon>Pezizomycotina</taxon>
        <taxon>Eurotiomycetes</taxon>
        <taxon>Eurotiomycetidae</taxon>
        <taxon>Onygenales</taxon>
        <taxon>Onygenales incertae sedis</taxon>
        <taxon>Polytolypa</taxon>
    </lineage>
</organism>
<evidence type="ECO:0000313" key="10">
    <source>
        <dbReference type="EMBL" id="PGH12674.1"/>
    </source>
</evidence>
<dbReference type="GO" id="GO:0006351">
    <property type="term" value="P:DNA-templated transcription"/>
    <property type="evidence" value="ECO:0007669"/>
    <property type="project" value="InterPro"/>
</dbReference>
<dbReference type="InterPro" id="IPR051059">
    <property type="entry name" value="VerF-like"/>
</dbReference>
<dbReference type="Pfam" id="PF04082">
    <property type="entry name" value="Fungal_trans"/>
    <property type="match status" value="1"/>
</dbReference>
<protein>
    <recommendedName>
        <fullName evidence="9">C2H2-type domain-containing protein</fullName>
    </recommendedName>
</protein>
<feature type="region of interest" description="Disordered" evidence="8">
    <location>
        <begin position="60"/>
        <end position="120"/>
    </location>
</feature>
<dbReference type="PROSITE" id="PS50157">
    <property type="entry name" value="ZINC_FINGER_C2H2_2"/>
    <property type="match status" value="2"/>
</dbReference>
<gene>
    <name evidence="10" type="ORF">AJ80_06617</name>
</gene>
<evidence type="ECO:0000256" key="2">
    <source>
        <dbReference type="ARBA" id="ARBA00022723"/>
    </source>
</evidence>
<dbReference type="InterPro" id="IPR013087">
    <property type="entry name" value="Znf_C2H2_type"/>
</dbReference>
<comment type="caution">
    <text evidence="10">The sequence shown here is derived from an EMBL/GenBank/DDBJ whole genome shotgun (WGS) entry which is preliminary data.</text>
</comment>
<dbReference type="InterPro" id="IPR007219">
    <property type="entry name" value="XnlR_reg_dom"/>
</dbReference>
<dbReference type="GO" id="GO:0000785">
    <property type="term" value="C:chromatin"/>
    <property type="evidence" value="ECO:0007669"/>
    <property type="project" value="TreeGrafter"/>
</dbReference>
<dbReference type="PROSITE" id="PS00028">
    <property type="entry name" value="ZINC_FINGER_C2H2_1"/>
    <property type="match status" value="2"/>
</dbReference>
<accession>A0A2B7XLP5</accession>
<reference evidence="10 11" key="1">
    <citation type="submission" date="2017-10" db="EMBL/GenBank/DDBJ databases">
        <title>Comparative genomics in systemic dimorphic fungi from Ajellomycetaceae.</title>
        <authorList>
            <person name="Munoz J.F."/>
            <person name="Mcewen J.G."/>
            <person name="Clay O.K."/>
            <person name="Cuomo C.A."/>
        </authorList>
    </citation>
    <scope>NUCLEOTIDE SEQUENCE [LARGE SCALE GENOMIC DNA]</scope>
    <source>
        <strain evidence="10 11">UAMH7299</strain>
    </source>
</reference>
<keyword evidence="4 7" id="KW-0863">Zinc-finger</keyword>
<dbReference type="GO" id="GO:0008270">
    <property type="term" value="F:zinc ion binding"/>
    <property type="evidence" value="ECO:0007669"/>
    <property type="project" value="UniProtKB-KW"/>
</dbReference>
<dbReference type="EMBL" id="PDNA01000114">
    <property type="protein sequence ID" value="PGH12674.1"/>
    <property type="molecule type" value="Genomic_DNA"/>
</dbReference>
<evidence type="ECO:0000259" key="9">
    <source>
        <dbReference type="PROSITE" id="PS50157"/>
    </source>
</evidence>
<evidence type="ECO:0000256" key="6">
    <source>
        <dbReference type="ARBA" id="ARBA00023242"/>
    </source>
</evidence>
<keyword evidence="11" id="KW-1185">Reference proteome</keyword>
<evidence type="ECO:0000256" key="3">
    <source>
        <dbReference type="ARBA" id="ARBA00022737"/>
    </source>
</evidence>
<dbReference type="GO" id="GO:0000981">
    <property type="term" value="F:DNA-binding transcription factor activity, RNA polymerase II-specific"/>
    <property type="evidence" value="ECO:0007669"/>
    <property type="project" value="InterPro"/>
</dbReference>
<dbReference type="InterPro" id="IPR036236">
    <property type="entry name" value="Znf_C2H2_sf"/>
</dbReference>
<dbReference type="CDD" id="cd12148">
    <property type="entry name" value="fungal_TF_MHR"/>
    <property type="match status" value="1"/>
</dbReference>
<feature type="region of interest" description="Disordered" evidence="8">
    <location>
        <begin position="755"/>
        <end position="789"/>
    </location>
</feature>
<dbReference type="AlphaFoldDB" id="A0A2B7XLP5"/>
<dbReference type="GO" id="GO:0005634">
    <property type="term" value="C:nucleus"/>
    <property type="evidence" value="ECO:0007669"/>
    <property type="project" value="UniProtKB-SubCell"/>
</dbReference>
<dbReference type="GO" id="GO:0000978">
    <property type="term" value="F:RNA polymerase II cis-regulatory region sequence-specific DNA binding"/>
    <property type="evidence" value="ECO:0007669"/>
    <property type="project" value="InterPro"/>
</dbReference>
<proteinExistence type="predicted"/>
<feature type="domain" description="C2H2-type" evidence="9">
    <location>
        <begin position="8"/>
        <end position="32"/>
    </location>
</feature>
<dbReference type="STRING" id="1447883.A0A2B7XLP5"/>
<dbReference type="Proteomes" id="UP000224634">
    <property type="component" value="Unassembled WGS sequence"/>
</dbReference>
<evidence type="ECO:0000313" key="11">
    <source>
        <dbReference type="Proteomes" id="UP000224634"/>
    </source>
</evidence>
<dbReference type="Gene3D" id="3.30.160.60">
    <property type="entry name" value="Classic Zinc Finger"/>
    <property type="match status" value="1"/>
</dbReference>
<dbReference type="SMART" id="SM00355">
    <property type="entry name" value="ZnF_C2H2"/>
    <property type="match status" value="2"/>
</dbReference>
<evidence type="ECO:0000256" key="7">
    <source>
        <dbReference type="PROSITE-ProRule" id="PRU00042"/>
    </source>
</evidence>
<dbReference type="PANTHER" id="PTHR40626:SF11">
    <property type="entry name" value="ZINC FINGER PROTEIN YPR022C"/>
    <property type="match status" value="1"/>
</dbReference>
<comment type="subcellular location">
    <subcellularLocation>
        <location evidence="1">Nucleus</location>
    </subcellularLocation>
</comment>
<name>A0A2B7XLP5_POLH7</name>
<keyword evidence="2" id="KW-0479">Metal-binding</keyword>
<evidence type="ECO:0000256" key="8">
    <source>
        <dbReference type="SAM" id="MobiDB-lite"/>
    </source>
</evidence>
<feature type="domain" description="C2H2-type" evidence="9">
    <location>
        <begin position="37"/>
        <end position="64"/>
    </location>
</feature>
<keyword evidence="5" id="KW-0862">Zinc</keyword>
<dbReference type="OrthoDB" id="1405595at2759"/>
<evidence type="ECO:0000256" key="5">
    <source>
        <dbReference type="ARBA" id="ARBA00022833"/>
    </source>
</evidence>
<keyword evidence="3" id="KW-0677">Repeat</keyword>